<keyword evidence="2" id="KW-1003">Cell membrane</keyword>
<dbReference type="Proteomes" id="UP001595593">
    <property type="component" value="Unassembled WGS sequence"/>
</dbReference>
<dbReference type="PANTHER" id="PTHR30213">
    <property type="entry name" value="INNER MEMBRANE PROTEIN YHJD"/>
    <property type="match status" value="1"/>
</dbReference>
<dbReference type="RefSeq" id="WP_379595855.1">
    <property type="nucleotide sequence ID" value="NZ_JBHRTN010000008.1"/>
</dbReference>
<keyword evidence="9" id="KW-1185">Reference proteome</keyword>
<dbReference type="PANTHER" id="PTHR30213:SF0">
    <property type="entry name" value="UPF0761 MEMBRANE PROTEIN YIHY"/>
    <property type="match status" value="1"/>
</dbReference>
<dbReference type="Pfam" id="PF03631">
    <property type="entry name" value="Virul_fac_BrkB"/>
    <property type="match status" value="1"/>
</dbReference>
<organism evidence="8 9">
    <name type="scientific">Teichococcus globiformis</name>
    <dbReference type="NCBI Taxonomy" id="2307229"/>
    <lineage>
        <taxon>Bacteria</taxon>
        <taxon>Pseudomonadati</taxon>
        <taxon>Pseudomonadota</taxon>
        <taxon>Alphaproteobacteria</taxon>
        <taxon>Acetobacterales</taxon>
        <taxon>Roseomonadaceae</taxon>
        <taxon>Roseomonas</taxon>
    </lineage>
</organism>
<keyword evidence="4 7" id="KW-1133">Transmembrane helix</keyword>
<feature type="transmembrane region" description="Helical" evidence="7">
    <location>
        <begin position="290"/>
        <end position="316"/>
    </location>
</feature>
<evidence type="ECO:0000256" key="5">
    <source>
        <dbReference type="ARBA" id="ARBA00023136"/>
    </source>
</evidence>
<feature type="region of interest" description="Disordered" evidence="6">
    <location>
        <begin position="322"/>
        <end position="351"/>
    </location>
</feature>
<dbReference type="EMBL" id="JBHRTN010000008">
    <property type="protein sequence ID" value="MFC3125277.1"/>
    <property type="molecule type" value="Genomic_DNA"/>
</dbReference>
<feature type="transmembrane region" description="Helical" evidence="7">
    <location>
        <begin position="184"/>
        <end position="214"/>
    </location>
</feature>
<name>A0ABV7G4W3_9PROT</name>
<evidence type="ECO:0000256" key="1">
    <source>
        <dbReference type="ARBA" id="ARBA00004651"/>
    </source>
</evidence>
<evidence type="ECO:0000256" key="7">
    <source>
        <dbReference type="SAM" id="Phobius"/>
    </source>
</evidence>
<comment type="caution">
    <text evidence="8">The sequence shown here is derived from an EMBL/GenBank/DDBJ whole genome shotgun (WGS) entry which is preliminary data.</text>
</comment>
<evidence type="ECO:0000313" key="8">
    <source>
        <dbReference type="EMBL" id="MFC3125277.1"/>
    </source>
</evidence>
<accession>A0ABV7G4W3</accession>
<evidence type="ECO:0000256" key="3">
    <source>
        <dbReference type="ARBA" id="ARBA00022692"/>
    </source>
</evidence>
<evidence type="ECO:0000313" key="9">
    <source>
        <dbReference type="Proteomes" id="UP001595593"/>
    </source>
</evidence>
<evidence type="ECO:0000256" key="2">
    <source>
        <dbReference type="ARBA" id="ARBA00022475"/>
    </source>
</evidence>
<feature type="transmembrane region" description="Helical" evidence="7">
    <location>
        <begin position="79"/>
        <end position="101"/>
    </location>
</feature>
<feature type="region of interest" description="Disordered" evidence="6">
    <location>
        <begin position="12"/>
        <end position="49"/>
    </location>
</feature>
<evidence type="ECO:0000256" key="6">
    <source>
        <dbReference type="SAM" id="MobiDB-lite"/>
    </source>
</evidence>
<feature type="transmembrane region" description="Helical" evidence="7">
    <location>
        <begin position="258"/>
        <end position="284"/>
    </location>
</feature>
<sequence length="351" mass="38169">MPQADKLQQVRASILEANGTLPEPPPPEPQRRSERPGTGGWGRNATRPSQIPARGWWSILKRAVIEANNDRIMTEAAGITFYTLLSIFPAVTALVSLYGLVADPVVVGQHLALLAGFVPASGMALINEQLQRLTTGQTGALSFGAITGLLVALWSANQGTKAMFDALNIVYEEQEKRSFVWRTVITLCFTFGTLIFMILAMLSVIVLPVVLAFVGLGSATDLLLRLARWPILLVIITALLAVLYRFGPSREAARWRWVSWGGVFAAILWAIISAGFSLYVSYFANFDATYGSLGAVIGFMTWIWLSAMVVLLGAEVNAEAEHQTMRDSTTGPERRLGTRGAQMADTVARPS</sequence>
<keyword evidence="5 7" id="KW-0472">Membrane</keyword>
<comment type="subcellular location">
    <subcellularLocation>
        <location evidence="1">Cell membrane</location>
        <topology evidence="1">Multi-pass membrane protein</topology>
    </subcellularLocation>
</comment>
<dbReference type="NCBIfam" id="TIGR00765">
    <property type="entry name" value="yihY_not_rbn"/>
    <property type="match status" value="1"/>
</dbReference>
<dbReference type="PIRSF" id="PIRSF035875">
    <property type="entry name" value="RNase_BN"/>
    <property type="match status" value="1"/>
</dbReference>
<gene>
    <name evidence="8" type="ORF">ACFOD4_09400</name>
</gene>
<keyword evidence="3 7" id="KW-0812">Transmembrane</keyword>
<dbReference type="InterPro" id="IPR017039">
    <property type="entry name" value="Virul_fac_BrkB"/>
</dbReference>
<feature type="transmembrane region" description="Helical" evidence="7">
    <location>
        <begin position="226"/>
        <end position="246"/>
    </location>
</feature>
<protein>
    <submittedName>
        <fullName evidence="8">YihY/virulence factor BrkB family protein</fullName>
    </submittedName>
</protein>
<proteinExistence type="predicted"/>
<reference evidence="9" key="1">
    <citation type="journal article" date="2019" name="Int. J. Syst. Evol. Microbiol.">
        <title>The Global Catalogue of Microorganisms (GCM) 10K type strain sequencing project: providing services to taxonomists for standard genome sequencing and annotation.</title>
        <authorList>
            <consortium name="The Broad Institute Genomics Platform"/>
            <consortium name="The Broad Institute Genome Sequencing Center for Infectious Disease"/>
            <person name="Wu L."/>
            <person name="Ma J."/>
        </authorList>
    </citation>
    <scope>NUCLEOTIDE SEQUENCE [LARGE SCALE GENOMIC DNA]</scope>
    <source>
        <strain evidence="9">KCTC 52094</strain>
    </source>
</reference>
<evidence type="ECO:0000256" key="4">
    <source>
        <dbReference type="ARBA" id="ARBA00022989"/>
    </source>
</evidence>